<dbReference type="InterPro" id="IPR038441">
    <property type="entry name" value="THAP_Znf_sf"/>
</dbReference>
<name>V9L916_CALMI</name>
<keyword evidence="4 5" id="KW-0238">DNA-binding</keyword>
<dbReference type="PROSITE" id="PS50950">
    <property type="entry name" value="ZF_THAP"/>
    <property type="match status" value="1"/>
</dbReference>
<evidence type="ECO:0000256" key="4">
    <source>
        <dbReference type="ARBA" id="ARBA00023125"/>
    </source>
</evidence>
<dbReference type="GO" id="GO:0008270">
    <property type="term" value="F:zinc ion binding"/>
    <property type="evidence" value="ECO:0007669"/>
    <property type="project" value="UniProtKB-KW"/>
</dbReference>
<organism evidence="8">
    <name type="scientific">Callorhinchus milii</name>
    <name type="common">Ghost shark</name>
    <dbReference type="NCBI Taxonomy" id="7868"/>
    <lineage>
        <taxon>Eukaryota</taxon>
        <taxon>Metazoa</taxon>
        <taxon>Chordata</taxon>
        <taxon>Craniata</taxon>
        <taxon>Vertebrata</taxon>
        <taxon>Chondrichthyes</taxon>
        <taxon>Holocephali</taxon>
        <taxon>Chimaeriformes</taxon>
        <taxon>Callorhinchidae</taxon>
        <taxon>Callorhinchus</taxon>
    </lineage>
</organism>
<dbReference type="EMBL" id="JW876264">
    <property type="protein sequence ID" value="AFP08781.1"/>
    <property type="molecule type" value="mRNA"/>
</dbReference>
<evidence type="ECO:0000259" key="7">
    <source>
        <dbReference type="PROSITE" id="PS50950"/>
    </source>
</evidence>
<feature type="coiled-coil region" evidence="6">
    <location>
        <begin position="159"/>
        <end position="200"/>
    </location>
</feature>
<dbReference type="InterPro" id="IPR026520">
    <property type="entry name" value="THAP3"/>
</dbReference>
<reference evidence="8" key="1">
    <citation type="journal article" date="2014" name="Nature">
        <title>Elephant shark genome provides unique insights into gnathostome evolution.</title>
        <authorList>
            <consortium name="International Elephant Shark Genome Sequencing Consortium"/>
            <person name="Venkatesh B."/>
            <person name="Lee A.P."/>
            <person name="Ravi V."/>
            <person name="Maurya A.K."/>
            <person name="Lian M.M."/>
            <person name="Swann J.B."/>
            <person name="Ohta Y."/>
            <person name="Flajnik M.F."/>
            <person name="Sutoh Y."/>
            <person name="Kasahara M."/>
            <person name="Hoon S."/>
            <person name="Gangu V."/>
            <person name="Roy S.W."/>
            <person name="Irimia M."/>
            <person name="Korzh V."/>
            <person name="Kondrychyn I."/>
            <person name="Lim Z.W."/>
            <person name="Tay B.H."/>
            <person name="Tohari S."/>
            <person name="Kong K.W."/>
            <person name="Ho S."/>
            <person name="Lorente-Galdos B."/>
            <person name="Quilez J."/>
            <person name="Marques-Bonet T."/>
            <person name="Raney B.J."/>
            <person name="Ingham P.W."/>
            <person name="Tay A."/>
            <person name="Hillier L.W."/>
            <person name="Minx P."/>
            <person name="Boehm T."/>
            <person name="Wilson R.K."/>
            <person name="Brenner S."/>
            <person name="Warren W.C."/>
        </authorList>
    </citation>
    <scope>NUCLEOTIDE SEQUENCE</scope>
    <source>
        <tissue evidence="8">Brain</tissue>
    </source>
</reference>
<feature type="domain" description="THAP-type" evidence="7">
    <location>
        <begin position="1"/>
        <end position="81"/>
    </location>
</feature>
<evidence type="ECO:0000256" key="6">
    <source>
        <dbReference type="SAM" id="Coils"/>
    </source>
</evidence>
<evidence type="ECO:0000256" key="1">
    <source>
        <dbReference type="ARBA" id="ARBA00022723"/>
    </source>
</evidence>
<sequence length="221" mass="25737">MPKSCAAYNCTNRQSKNRGLTFHRFPFSKPDLFEEWVNNVGRAEFQPTQHTVICSEHFKLECFNTWGNRKNLKHNAVPTIFHYPDTMKKPQARKKLKLTSEIKSKIEVTEERIETLPTVNPSRVEEKAPGRNPGGAPCFEGAEDHTYAATNLGIMKKRLYTALEQNERLRKRLKVKQEEMRKMVKKWQALKDELEELRARDLSPGCETYVVEINQLQDCLE</sequence>
<dbReference type="GeneID" id="103184221"/>
<dbReference type="PANTHER" id="PTHR47120">
    <property type="entry name" value="THAP DOMAIN-CONTAINING PROTEIN 3"/>
    <property type="match status" value="1"/>
</dbReference>
<evidence type="ECO:0000313" key="8">
    <source>
        <dbReference type="EMBL" id="AFP08781.1"/>
    </source>
</evidence>
<dbReference type="RefSeq" id="XP_042199533.1">
    <property type="nucleotide sequence ID" value="XM_042343599.1"/>
</dbReference>
<proteinExistence type="evidence at transcript level"/>
<evidence type="ECO:0000256" key="5">
    <source>
        <dbReference type="PROSITE-ProRule" id="PRU00309"/>
    </source>
</evidence>
<keyword evidence="6" id="KW-0175">Coiled coil</keyword>
<dbReference type="RefSeq" id="XP_042199532.1">
    <property type="nucleotide sequence ID" value="XM_042343598.1"/>
</dbReference>
<evidence type="ECO:0000256" key="3">
    <source>
        <dbReference type="ARBA" id="ARBA00022833"/>
    </source>
</evidence>
<dbReference type="InterPro" id="IPR006612">
    <property type="entry name" value="THAP_Znf"/>
</dbReference>
<evidence type="ECO:0000256" key="2">
    <source>
        <dbReference type="ARBA" id="ARBA00022771"/>
    </source>
</evidence>
<dbReference type="KEGG" id="cmk:103184221"/>
<keyword evidence="1" id="KW-0479">Metal-binding</keyword>
<accession>V9L916</accession>
<protein>
    <submittedName>
        <fullName evidence="8">THAP domain-containing protein 3</fullName>
    </submittedName>
</protein>
<dbReference type="Pfam" id="PF05485">
    <property type="entry name" value="THAP"/>
    <property type="match status" value="1"/>
</dbReference>
<dbReference type="RefSeq" id="XP_042199534.1">
    <property type="nucleotide sequence ID" value="XM_042343600.1"/>
</dbReference>
<dbReference type="Gene3D" id="6.20.210.20">
    <property type="entry name" value="THAP domain"/>
    <property type="match status" value="1"/>
</dbReference>
<dbReference type="SUPFAM" id="SSF57716">
    <property type="entry name" value="Glucocorticoid receptor-like (DNA-binding domain)"/>
    <property type="match status" value="1"/>
</dbReference>
<dbReference type="PANTHER" id="PTHR47120:SF1">
    <property type="entry name" value="THAP DOMAIN-CONTAINING PROTEIN 3"/>
    <property type="match status" value="1"/>
</dbReference>
<dbReference type="OrthoDB" id="6496718at2759"/>
<dbReference type="SMART" id="SM00980">
    <property type="entry name" value="THAP"/>
    <property type="match status" value="1"/>
</dbReference>
<keyword evidence="3" id="KW-0862">Zinc</keyword>
<dbReference type="SMART" id="SM00692">
    <property type="entry name" value="DM3"/>
    <property type="match status" value="1"/>
</dbReference>
<dbReference type="GO" id="GO:0003677">
    <property type="term" value="F:DNA binding"/>
    <property type="evidence" value="ECO:0007669"/>
    <property type="project" value="UniProtKB-UniRule"/>
</dbReference>
<dbReference type="RefSeq" id="XP_042199531.1">
    <property type="nucleotide sequence ID" value="XM_042343597.1"/>
</dbReference>
<dbReference type="AlphaFoldDB" id="V9L916"/>
<keyword evidence="2 5" id="KW-0863">Zinc-finger</keyword>